<dbReference type="Pfam" id="PF03525">
    <property type="entry name" value="Meiotic_rec114"/>
    <property type="match status" value="1"/>
</dbReference>
<dbReference type="GO" id="GO:0007131">
    <property type="term" value="P:reciprocal meiotic recombination"/>
    <property type="evidence" value="ECO:0007669"/>
    <property type="project" value="InterPro"/>
</dbReference>
<feature type="region of interest" description="Disordered" evidence="1">
    <location>
        <begin position="203"/>
        <end position="281"/>
    </location>
</feature>
<reference evidence="2 3" key="1">
    <citation type="submission" date="2020-12" db="EMBL/GenBank/DDBJ databases">
        <title>Effect of drift, selection, and recombination on the evolution of hybrid genomes in Candida yeast pathogens.</title>
        <authorList>
            <person name="Mixao V."/>
            <person name="Ksiezopolska E."/>
            <person name="Saus E."/>
            <person name="Boekhout T."/>
            <person name="Gacser A."/>
            <person name="Gabaldon T."/>
        </authorList>
    </citation>
    <scope>NUCLEOTIDE SEQUENCE [LARGE SCALE GENOMIC DNA]</scope>
    <source>
        <strain evidence="2 3">BP57</strain>
    </source>
</reference>
<comment type="caution">
    <text evidence="2">The sequence shown here is derived from an EMBL/GenBank/DDBJ whole genome shotgun (WGS) entry which is preliminary data.</text>
</comment>
<dbReference type="RefSeq" id="XP_067550540.1">
    <property type="nucleotide sequence ID" value="XM_067694285.1"/>
</dbReference>
<dbReference type="EMBL" id="JAEOAQ010000001">
    <property type="protein sequence ID" value="KAG5421424.1"/>
    <property type="molecule type" value="Genomic_DNA"/>
</dbReference>
<feature type="compositionally biased region" description="Low complexity" evidence="1">
    <location>
        <begin position="203"/>
        <end position="221"/>
    </location>
</feature>
<sequence>MPSDATATIHNFTLKKYSKFDHNTWTHHPYRTDLSITFIEPAHLATTKEDIVVIVYWKGSPIDKYTLLINGKVKTSILAKSPSIGIKQTVVSSGDLMFRFQISLVDDVEFEKCHELLKKCTFQLANRTEGYKNNGLDNRKEMGELNTPLNYNSQFPNQKSCISLPQHTVSNTAHDSQILEMDSQQPSQHIHHQSFDLQLQHFSQQQQQQQPQSLMLSQQVQPPTTQGYMQQQKFTCSQPTQSAQSFINSPPNMYSRTTQPIQNIQGPCNNNSQLQQHTQSQISSQQLQQQFLQWQQQNQQNLASTQLPQFVQPNTVYTQSPTNQPPQTTLPIQNQPTTLPLQSSTQTPNTSVSSIDPTPFIAINDLNDSESLTDAELSELITKQCHSAQFRAFVKRLDKILENKRQNVD</sequence>
<dbReference type="InterPro" id="IPR004354">
    <property type="entry name" value="Meiotic_Rec114"/>
</dbReference>
<feature type="region of interest" description="Disordered" evidence="1">
    <location>
        <begin position="315"/>
        <end position="357"/>
    </location>
</feature>
<protein>
    <submittedName>
        <fullName evidence="2">Uncharacterized protein</fullName>
    </submittedName>
</protein>
<keyword evidence="3" id="KW-1185">Reference proteome</keyword>
<evidence type="ECO:0000313" key="3">
    <source>
        <dbReference type="Proteomes" id="UP000669133"/>
    </source>
</evidence>
<evidence type="ECO:0000256" key="1">
    <source>
        <dbReference type="SAM" id="MobiDB-lite"/>
    </source>
</evidence>
<feature type="compositionally biased region" description="Low complexity" evidence="1">
    <location>
        <begin position="318"/>
        <end position="342"/>
    </location>
</feature>
<name>A0A8H7ZJJ1_9ASCO</name>
<gene>
    <name evidence="2" type="ORF">I9W82_000514</name>
</gene>
<feature type="compositionally biased region" description="Polar residues" evidence="1">
    <location>
        <begin position="343"/>
        <end position="356"/>
    </location>
</feature>
<dbReference type="AlphaFoldDB" id="A0A8H7ZJJ1"/>
<proteinExistence type="predicted"/>
<evidence type="ECO:0000313" key="2">
    <source>
        <dbReference type="EMBL" id="KAG5421424.1"/>
    </source>
</evidence>
<organism evidence="2 3">
    <name type="scientific">Candida metapsilosis</name>
    <dbReference type="NCBI Taxonomy" id="273372"/>
    <lineage>
        <taxon>Eukaryota</taxon>
        <taxon>Fungi</taxon>
        <taxon>Dikarya</taxon>
        <taxon>Ascomycota</taxon>
        <taxon>Saccharomycotina</taxon>
        <taxon>Pichiomycetes</taxon>
        <taxon>Debaryomycetaceae</taxon>
        <taxon>Candida/Lodderomyces clade</taxon>
        <taxon>Candida</taxon>
    </lineage>
</organism>
<accession>A0A8H7ZJJ1</accession>
<feature type="compositionally biased region" description="Low complexity" evidence="1">
    <location>
        <begin position="269"/>
        <end position="281"/>
    </location>
</feature>
<dbReference type="GeneID" id="93649143"/>
<dbReference type="Proteomes" id="UP000669133">
    <property type="component" value="Unassembled WGS sequence"/>
</dbReference>
<feature type="compositionally biased region" description="Polar residues" evidence="1">
    <location>
        <begin position="222"/>
        <end position="268"/>
    </location>
</feature>
<dbReference type="OrthoDB" id="4025959at2759"/>